<feature type="domain" description="Replication factor A C-terminal" evidence="6">
    <location>
        <begin position="119"/>
        <end position="249"/>
    </location>
</feature>
<dbReference type="Pfam" id="PF08646">
    <property type="entry name" value="Rep_fac-A_C"/>
    <property type="match status" value="1"/>
</dbReference>
<evidence type="ECO:0000259" key="6">
    <source>
        <dbReference type="Pfam" id="PF08646"/>
    </source>
</evidence>
<evidence type="ECO:0000256" key="1">
    <source>
        <dbReference type="ARBA" id="ARBA00005690"/>
    </source>
</evidence>
<evidence type="ECO:0000256" key="2">
    <source>
        <dbReference type="ARBA" id="ARBA00022723"/>
    </source>
</evidence>
<evidence type="ECO:0000313" key="8">
    <source>
        <dbReference type="Proteomes" id="UP000029121"/>
    </source>
</evidence>
<sequence length="395" mass="44074">DERLSCTLWGSFAEQVYRACRNANGNIVVCVLRFAKIKSYKGNKSVSNSFDASQLHINPVWPETEAFIKSLPADGLSFTYRENIPKYQIVTVNNDDSSQFQRKTIAGILDLVEVGKIRLMCTVYAIDTDWAWYYFSCRNCNKKVIHIHTAGANDGNGFNKKPKFWCDVCKTVVTSVIARYMLYVKVMDSTGETKLLLFDSIASELIGESAISILAGSLDEIADPENIPDQIRNLIGKTFAFLVCVGREKIWDGKDSYRVTKLLSKDGLLAEQMQEESDEIVNPASIVSGDQVPLSLTYSQDPSDFGTPSSKRVYALNADEAEQSSVTKRIYLPQNALENVAEEEGLKAAKLNFEDDKVTDVSEKVESKTIEIVGSKETMMDLKKNTGVKITIKKK</sequence>
<dbReference type="InterPro" id="IPR047192">
    <property type="entry name" value="Euk_RPA1_DBD_C"/>
</dbReference>
<dbReference type="STRING" id="81985.R0IAD6"/>
<evidence type="ECO:0000313" key="7">
    <source>
        <dbReference type="EMBL" id="EOA39394.1"/>
    </source>
</evidence>
<keyword evidence="2" id="KW-0479">Metal-binding</keyword>
<dbReference type="Gene3D" id="2.40.50.140">
    <property type="entry name" value="Nucleic acid-binding proteins"/>
    <property type="match status" value="2"/>
</dbReference>
<dbReference type="CDD" id="cd04481">
    <property type="entry name" value="RPA1_DBD_B_like"/>
    <property type="match status" value="1"/>
</dbReference>
<evidence type="ECO:0000256" key="4">
    <source>
        <dbReference type="ARBA" id="ARBA00022833"/>
    </source>
</evidence>
<proteinExistence type="inferred from homology"/>
<evidence type="ECO:0000256" key="3">
    <source>
        <dbReference type="ARBA" id="ARBA00022771"/>
    </source>
</evidence>
<evidence type="ECO:0000256" key="5">
    <source>
        <dbReference type="ARBA" id="ARBA00023125"/>
    </source>
</evidence>
<feature type="non-terminal residue" evidence="7">
    <location>
        <position position="1"/>
    </location>
</feature>
<name>R0IAD6_9BRAS</name>
<organism evidence="7 8">
    <name type="scientific">Capsella rubella</name>
    <dbReference type="NCBI Taxonomy" id="81985"/>
    <lineage>
        <taxon>Eukaryota</taxon>
        <taxon>Viridiplantae</taxon>
        <taxon>Streptophyta</taxon>
        <taxon>Embryophyta</taxon>
        <taxon>Tracheophyta</taxon>
        <taxon>Spermatophyta</taxon>
        <taxon>Magnoliopsida</taxon>
        <taxon>eudicotyledons</taxon>
        <taxon>Gunneridae</taxon>
        <taxon>Pentapetalae</taxon>
        <taxon>rosids</taxon>
        <taxon>malvids</taxon>
        <taxon>Brassicales</taxon>
        <taxon>Brassicaceae</taxon>
        <taxon>Camelineae</taxon>
        <taxon>Capsella</taxon>
    </lineage>
</organism>
<dbReference type="GO" id="GO:0008270">
    <property type="term" value="F:zinc ion binding"/>
    <property type="evidence" value="ECO:0007669"/>
    <property type="project" value="UniProtKB-KW"/>
</dbReference>
<dbReference type="PANTHER" id="PTHR47165:SF4">
    <property type="entry name" value="OS03G0429900 PROTEIN"/>
    <property type="match status" value="1"/>
</dbReference>
<dbReference type="eggNOG" id="KOG0851">
    <property type="taxonomic scope" value="Eukaryota"/>
</dbReference>
<protein>
    <recommendedName>
        <fullName evidence="6">Replication factor A C-terminal domain-containing protein</fullName>
    </recommendedName>
</protein>
<dbReference type="AlphaFoldDB" id="R0IAD6"/>
<dbReference type="PANTHER" id="PTHR47165">
    <property type="entry name" value="OS03G0429900 PROTEIN"/>
    <property type="match status" value="1"/>
</dbReference>
<dbReference type="GO" id="GO:0003677">
    <property type="term" value="F:DNA binding"/>
    <property type="evidence" value="ECO:0007669"/>
    <property type="project" value="UniProtKB-KW"/>
</dbReference>
<dbReference type="CDD" id="cd04476">
    <property type="entry name" value="RPA1_DBD_C"/>
    <property type="match status" value="1"/>
</dbReference>
<keyword evidence="4" id="KW-0862">Zinc</keyword>
<comment type="similarity">
    <text evidence="1">Belongs to the replication factor A protein 1 family.</text>
</comment>
<dbReference type="Proteomes" id="UP000029121">
    <property type="component" value="Unassembled WGS sequence"/>
</dbReference>
<gene>
    <name evidence="7" type="ORF">CARUB_v10012482mg</name>
</gene>
<dbReference type="SUPFAM" id="SSF50249">
    <property type="entry name" value="Nucleic acid-binding proteins"/>
    <property type="match status" value="2"/>
</dbReference>
<keyword evidence="5" id="KW-0238">DNA-binding</keyword>
<keyword evidence="8" id="KW-1185">Reference proteome</keyword>
<dbReference type="EMBL" id="KB870805">
    <property type="protein sequence ID" value="EOA39394.1"/>
    <property type="molecule type" value="Genomic_DNA"/>
</dbReference>
<keyword evidence="3" id="KW-0863">Zinc-finger</keyword>
<dbReference type="InterPro" id="IPR012340">
    <property type="entry name" value="NA-bd_OB-fold"/>
</dbReference>
<reference evidence="8" key="1">
    <citation type="journal article" date="2013" name="Nat. Genet.">
        <title>The Capsella rubella genome and the genomic consequences of rapid mating system evolution.</title>
        <authorList>
            <person name="Slotte T."/>
            <person name="Hazzouri K.M."/>
            <person name="Agren J.A."/>
            <person name="Koenig D."/>
            <person name="Maumus F."/>
            <person name="Guo Y.L."/>
            <person name="Steige K."/>
            <person name="Platts A.E."/>
            <person name="Escobar J.S."/>
            <person name="Newman L.K."/>
            <person name="Wang W."/>
            <person name="Mandakova T."/>
            <person name="Vello E."/>
            <person name="Smith L.M."/>
            <person name="Henz S.R."/>
            <person name="Steffen J."/>
            <person name="Takuno S."/>
            <person name="Brandvain Y."/>
            <person name="Coop G."/>
            <person name="Andolfatto P."/>
            <person name="Hu T.T."/>
            <person name="Blanchette M."/>
            <person name="Clark R.M."/>
            <person name="Quesneville H."/>
            <person name="Nordborg M."/>
            <person name="Gaut B.S."/>
            <person name="Lysak M.A."/>
            <person name="Jenkins J."/>
            <person name="Grimwood J."/>
            <person name="Chapman J."/>
            <person name="Prochnik S."/>
            <person name="Shu S."/>
            <person name="Rokhsar D."/>
            <person name="Schmutz J."/>
            <person name="Weigel D."/>
            <person name="Wright S.I."/>
        </authorList>
    </citation>
    <scope>NUCLEOTIDE SEQUENCE [LARGE SCALE GENOMIC DNA]</scope>
    <source>
        <strain evidence="8">cv. Monte Gargano</strain>
    </source>
</reference>
<dbReference type="InterPro" id="IPR013955">
    <property type="entry name" value="Rep_factor-A_C"/>
</dbReference>
<accession>R0IAD6</accession>